<organism evidence="1 2">
    <name type="scientific">Vibrio quintilis</name>
    <dbReference type="NCBI Taxonomy" id="1117707"/>
    <lineage>
        <taxon>Bacteria</taxon>
        <taxon>Pseudomonadati</taxon>
        <taxon>Pseudomonadota</taxon>
        <taxon>Gammaproteobacteria</taxon>
        <taxon>Vibrionales</taxon>
        <taxon>Vibrionaceae</taxon>
        <taxon>Vibrio</taxon>
    </lineage>
</organism>
<protein>
    <submittedName>
        <fullName evidence="1">Uncharacterized protein</fullName>
    </submittedName>
</protein>
<accession>A0A1M7YZF5</accession>
<gene>
    <name evidence="1" type="ORF">VQ7734_03839</name>
</gene>
<keyword evidence="2" id="KW-1185">Reference proteome</keyword>
<dbReference type="STRING" id="1117707.VQ7734_03839"/>
<name>A0A1M7YZF5_9VIBR</name>
<reference evidence="2" key="1">
    <citation type="submission" date="2016-12" db="EMBL/GenBank/DDBJ databases">
        <authorList>
            <person name="Rodrigo-Torres L."/>
            <person name="Arahal R.D."/>
            <person name="Lucena T."/>
        </authorList>
    </citation>
    <scope>NUCLEOTIDE SEQUENCE [LARGE SCALE GENOMIC DNA]</scope>
</reference>
<dbReference type="EMBL" id="FRFG01000054">
    <property type="protein sequence ID" value="SHO58069.1"/>
    <property type="molecule type" value="Genomic_DNA"/>
</dbReference>
<evidence type="ECO:0000313" key="1">
    <source>
        <dbReference type="EMBL" id="SHO58069.1"/>
    </source>
</evidence>
<evidence type="ECO:0000313" key="2">
    <source>
        <dbReference type="Proteomes" id="UP000184600"/>
    </source>
</evidence>
<proteinExistence type="predicted"/>
<dbReference type="Proteomes" id="UP000184600">
    <property type="component" value="Unassembled WGS sequence"/>
</dbReference>
<dbReference type="AlphaFoldDB" id="A0A1M7YZF5"/>
<sequence length="148" mass="17177">MVGTMNYSYRAQIGISIEKGIDEENFDKIAVNLSDIFDGFTFEQDFSDRYDDFLAVYTARYKNVEFMLIGPPIDYEDYDFDDEPDFCQLNFVFKIESDSEINVKYQCDFISGLPQNDSLFINGKRLDVSDDIIKFINNSNKLKAISLK</sequence>